<comment type="caution">
    <text evidence="3">The sequence shown here is derived from an EMBL/GenBank/DDBJ whole genome shotgun (WGS) entry which is preliminary data.</text>
</comment>
<gene>
    <name evidence="3" type="primary">wecB</name>
    <name evidence="3" type="ORF">ACD_4C00393G0001</name>
</gene>
<feature type="domain" description="UDP-N-acetylglucosamine 2-epimerase" evidence="2">
    <location>
        <begin position="22"/>
        <end position="133"/>
    </location>
</feature>
<dbReference type="PANTHER" id="PTHR43174:SF1">
    <property type="entry name" value="UDP-N-ACETYLGLUCOSAMINE 2-EPIMERASE"/>
    <property type="match status" value="1"/>
</dbReference>
<dbReference type="EMBL" id="AMFJ01000909">
    <property type="protein sequence ID" value="EKE26181.1"/>
    <property type="molecule type" value="Genomic_DNA"/>
</dbReference>
<evidence type="ECO:0000259" key="2">
    <source>
        <dbReference type="Pfam" id="PF02350"/>
    </source>
</evidence>
<evidence type="ECO:0000313" key="3">
    <source>
        <dbReference type="EMBL" id="EKE26181.1"/>
    </source>
</evidence>
<name>K2F542_9BACT</name>
<organism evidence="3">
    <name type="scientific">uncultured bacterium</name>
    <name type="common">gcode 4</name>
    <dbReference type="NCBI Taxonomy" id="1234023"/>
    <lineage>
        <taxon>Bacteria</taxon>
        <taxon>environmental samples</taxon>
    </lineage>
</organism>
<dbReference type="SUPFAM" id="SSF53756">
    <property type="entry name" value="UDP-Glycosyltransferase/glycogen phosphorylase"/>
    <property type="match status" value="1"/>
</dbReference>
<reference evidence="3" key="1">
    <citation type="journal article" date="2012" name="Science">
        <title>Fermentation, hydrogen, and sulfur metabolism in multiple uncultivated bacterial phyla.</title>
        <authorList>
            <person name="Wrighton K.C."/>
            <person name="Thomas B.C."/>
            <person name="Sharon I."/>
            <person name="Miller C.S."/>
            <person name="Castelle C.J."/>
            <person name="VerBerkmoes N.C."/>
            <person name="Wilkins M.J."/>
            <person name="Hettich R.L."/>
            <person name="Lipton M.S."/>
            <person name="Williams K.H."/>
            <person name="Long P.E."/>
            <person name="Banfield J.F."/>
        </authorList>
    </citation>
    <scope>NUCLEOTIDE SEQUENCE [LARGE SCALE GENOMIC DNA]</scope>
</reference>
<accession>K2F542</accession>
<dbReference type="EC" id="5.1.3.14" evidence="3"/>
<dbReference type="Gene3D" id="3.40.50.2000">
    <property type="entry name" value="Glycogen Phosphorylase B"/>
    <property type="match status" value="1"/>
</dbReference>
<dbReference type="GO" id="GO:0008761">
    <property type="term" value="F:UDP-N-acetylglucosamine 2-epimerase activity"/>
    <property type="evidence" value="ECO:0007669"/>
    <property type="project" value="UniProtKB-EC"/>
</dbReference>
<comment type="similarity">
    <text evidence="1">Belongs to the UDP-N-acetylglucosamine 2-epimerase family.</text>
</comment>
<dbReference type="InterPro" id="IPR029767">
    <property type="entry name" value="WecB-like"/>
</dbReference>
<sequence>MKIFIVAGARPNFMKIAPIINEIKKNQNIEYKLIHTGQHYDKNMSDTFFEDLRIPYPDINLNINWWSVSEQIGKIMIDFDKILTQEKPDYVLVVWDVNSTIACTLTAKQHWIKVIHVEAWLRSFDMNMPEEIN</sequence>
<dbReference type="AlphaFoldDB" id="K2F542"/>
<proteinExistence type="inferred from homology"/>
<dbReference type="InterPro" id="IPR003331">
    <property type="entry name" value="UDP_GlcNAc_Epimerase_2_dom"/>
</dbReference>
<protein>
    <submittedName>
        <fullName evidence="3">WecB</fullName>
        <ecNumber evidence="3">5.1.3.14</ecNumber>
    </submittedName>
</protein>
<feature type="non-terminal residue" evidence="3">
    <location>
        <position position="133"/>
    </location>
</feature>
<dbReference type="PANTHER" id="PTHR43174">
    <property type="entry name" value="UDP-N-ACETYLGLUCOSAMINE 2-EPIMERASE"/>
    <property type="match status" value="1"/>
</dbReference>
<evidence type="ECO:0000256" key="1">
    <source>
        <dbReference type="RuleBase" id="RU003513"/>
    </source>
</evidence>
<keyword evidence="1 3" id="KW-0413">Isomerase</keyword>
<dbReference type="Pfam" id="PF02350">
    <property type="entry name" value="Epimerase_2"/>
    <property type="match status" value="1"/>
</dbReference>